<proteinExistence type="predicted"/>
<dbReference type="InParanoid" id="A0A6P8RVB4"/>
<dbReference type="Proteomes" id="UP000515159">
    <property type="component" value="Chromosome 8"/>
</dbReference>
<evidence type="ECO:0000313" key="3">
    <source>
        <dbReference type="Proteomes" id="UP000515159"/>
    </source>
</evidence>
<dbReference type="CTD" id="729059"/>
<evidence type="ECO:0000256" key="2">
    <source>
        <dbReference type="SAM" id="Phobius"/>
    </source>
</evidence>
<dbReference type="AlphaFoldDB" id="A0A6P8RVB4"/>
<evidence type="ECO:0000256" key="1">
    <source>
        <dbReference type="SAM" id="MobiDB-lite"/>
    </source>
</evidence>
<sequence>MLDELLYLLGIYDNNIVDSTQKFAYESSDSESCFLFNLFVEYKLLVLGIMFLFLLFTNWLVRLNKTNLEGKKNADIAHCSKASVCSITHLTNDDAKKIYSCIKVQDKVFKKLIFNEMKLKFLENLMFSFWNKTHQKSDYKRQPTASPASLGKGRPDSRIKPNYSEWQCTYCHRVYPYPVPSSKPQSCFSQI</sequence>
<dbReference type="RefSeq" id="XP_033809625.1">
    <property type="nucleotide sequence ID" value="XM_033953734.1"/>
</dbReference>
<keyword evidence="2" id="KW-0812">Transmembrane</keyword>
<evidence type="ECO:0000313" key="4">
    <source>
        <dbReference type="RefSeq" id="XP_033809625.1"/>
    </source>
</evidence>
<reference evidence="4" key="1">
    <citation type="submission" date="2025-08" db="UniProtKB">
        <authorList>
            <consortium name="RefSeq"/>
        </authorList>
    </citation>
    <scope>IDENTIFICATION</scope>
</reference>
<feature type="transmembrane region" description="Helical" evidence="2">
    <location>
        <begin position="44"/>
        <end position="61"/>
    </location>
</feature>
<keyword evidence="2" id="KW-0472">Membrane</keyword>
<feature type="region of interest" description="Disordered" evidence="1">
    <location>
        <begin position="138"/>
        <end position="158"/>
    </location>
</feature>
<gene>
    <name evidence="4" type="primary">TEX46</name>
</gene>
<dbReference type="Pfam" id="PF17671">
    <property type="entry name" value="DUF5531"/>
    <property type="match status" value="1"/>
</dbReference>
<dbReference type="PANTHER" id="PTHR39412:SF1">
    <property type="entry name" value="TESTIS-EXPRESSED PROTEIN 46"/>
    <property type="match status" value="1"/>
</dbReference>
<dbReference type="PANTHER" id="PTHR39412">
    <property type="entry name" value="TESTIS-EXPRESSED PROTEIN 46"/>
    <property type="match status" value="1"/>
</dbReference>
<dbReference type="InterPro" id="IPR038788">
    <property type="entry name" value="TEX46-like"/>
</dbReference>
<name>A0A6P8RVB4_GEOSA</name>
<keyword evidence="3" id="KW-1185">Reference proteome</keyword>
<organism evidence="3 4">
    <name type="scientific">Geotrypetes seraphini</name>
    <name type="common">Gaboon caecilian</name>
    <name type="synonym">Caecilia seraphini</name>
    <dbReference type="NCBI Taxonomy" id="260995"/>
    <lineage>
        <taxon>Eukaryota</taxon>
        <taxon>Metazoa</taxon>
        <taxon>Chordata</taxon>
        <taxon>Craniata</taxon>
        <taxon>Vertebrata</taxon>
        <taxon>Euteleostomi</taxon>
        <taxon>Amphibia</taxon>
        <taxon>Gymnophiona</taxon>
        <taxon>Geotrypetes</taxon>
    </lineage>
</organism>
<dbReference type="KEGG" id="gsh:117364499"/>
<dbReference type="OrthoDB" id="9451143at2759"/>
<keyword evidence="2" id="KW-1133">Transmembrane helix</keyword>
<dbReference type="GeneID" id="117364499"/>
<protein>
    <submittedName>
        <fullName evidence="4">Testis-expressed protein 46 isoform X1</fullName>
    </submittedName>
</protein>
<accession>A0A6P8RVB4</accession>